<reference evidence="1" key="1">
    <citation type="submission" date="2021-05" db="EMBL/GenBank/DDBJ databases">
        <authorList>
            <person name="Scholz U."/>
            <person name="Mascher M."/>
            <person name="Fiebig A."/>
        </authorList>
    </citation>
    <scope>NUCLEOTIDE SEQUENCE [LARGE SCALE GENOMIC DNA]</scope>
</reference>
<sequence length="207" mass="22595">MRRPSLCRCASVYLETPKSKFHPRTRTPSPSAPVPRIARTMLPPNLPLGLAVTTSAAITCSRGSASGRRRGRRPKPKPIVFPPAPVRRLVSSSLRRLLPRPRPLGRRGRRKAPAEDVAVLLLSLAFGDRFTVLAETWRASGLGQVLGIWAAVCGRARRKRMNGLRRLAALLLGIAFCALVSHFRGAAFMEGLGKTGGGRKLARIFLH</sequence>
<proteinExistence type="predicted"/>
<evidence type="ECO:0000313" key="1">
    <source>
        <dbReference type="EnsemblPlants" id="AVESA.00010b.r2.2CG0270300.1.CDS.1"/>
    </source>
</evidence>
<organism evidence="1 2">
    <name type="scientific">Avena sativa</name>
    <name type="common">Oat</name>
    <dbReference type="NCBI Taxonomy" id="4498"/>
    <lineage>
        <taxon>Eukaryota</taxon>
        <taxon>Viridiplantae</taxon>
        <taxon>Streptophyta</taxon>
        <taxon>Embryophyta</taxon>
        <taxon>Tracheophyta</taxon>
        <taxon>Spermatophyta</taxon>
        <taxon>Magnoliopsida</taxon>
        <taxon>Liliopsida</taxon>
        <taxon>Poales</taxon>
        <taxon>Poaceae</taxon>
        <taxon>BOP clade</taxon>
        <taxon>Pooideae</taxon>
        <taxon>Poodae</taxon>
        <taxon>Poeae</taxon>
        <taxon>Poeae Chloroplast Group 1 (Aveneae type)</taxon>
        <taxon>Aveninae</taxon>
        <taxon>Avena</taxon>
    </lineage>
</organism>
<name>A0ACD5UL10_AVESA</name>
<keyword evidence="2" id="KW-1185">Reference proteome</keyword>
<evidence type="ECO:0000313" key="2">
    <source>
        <dbReference type="Proteomes" id="UP001732700"/>
    </source>
</evidence>
<protein>
    <submittedName>
        <fullName evidence="1">Uncharacterized protein</fullName>
    </submittedName>
</protein>
<reference evidence="1" key="2">
    <citation type="submission" date="2025-09" db="UniProtKB">
        <authorList>
            <consortium name="EnsemblPlants"/>
        </authorList>
    </citation>
    <scope>IDENTIFICATION</scope>
</reference>
<accession>A0ACD5UL10</accession>
<dbReference type="EnsemblPlants" id="AVESA.00010b.r2.2CG0270300.1">
    <property type="protein sequence ID" value="AVESA.00010b.r2.2CG0270300.1.CDS.1"/>
    <property type="gene ID" value="AVESA.00010b.r2.2CG0270300"/>
</dbReference>
<dbReference type="Proteomes" id="UP001732700">
    <property type="component" value="Chromosome 2C"/>
</dbReference>